<keyword evidence="3" id="KW-1185">Reference proteome</keyword>
<evidence type="ECO:0000313" key="2">
    <source>
        <dbReference type="EMBL" id="KAK2068607.1"/>
    </source>
</evidence>
<dbReference type="AlphaFoldDB" id="A0AAD9I1C9"/>
<organism evidence="2 3">
    <name type="scientific">Phyllachora maydis</name>
    <dbReference type="NCBI Taxonomy" id="1825666"/>
    <lineage>
        <taxon>Eukaryota</taxon>
        <taxon>Fungi</taxon>
        <taxon>Dikarya</taxon>
        <taxon>Ascomycota</taxon>
        <taxon>Pezizomycotina</taxon>
        <taxon>Sordariomycetes</taxon>
        <taxon>Sordariomycetidae</taxon>
        <taxon>Phyllachorales</taxon>
        <taxon>Phyllachoraceae</taxon>
        <taxon>Phyllachora</taxon>
    </lineage>
</organism>
<gene>
    <name evidence="2" type="ORF">P8C59_003239</name>
</gene>
<dbReference type="EMBL" id="JAQQPM010000002">
    <property type="protein sequence ID" value="KAK2068607.1"/>
    <property type="molecule type" value="Genomic_DNA"/>
</dbReference>
<dbReference type="Proteomes" id="UP001217918">
    <property type="component" value="Unassembled WGS sequence"/>
</dbReference>
<feature type="compositionally biased region" description="Acidic residues" evidence="1">
    <location>
        <begin position="38"/>
        <end position="57"/>
    </location>
</feature>
<proteinExistence type="predicted"/>
<feature type="compositionally biased region" description="Low complexity" evidence="1">
    <location>
        <begin position="58"/>
        <end position="69"/>
    </location>
</feature>
<feature type="region of interest" description="Disordered" evidence="1">
    <location>
        <begin position="14"/>
        <end position="79"/>
    </location>
</feature>
<sequence>MEYIAYGNAGIYTNNTGLLADKDKDNAYNRAYKPPTNIEEEDSSKDNSKEEEEEEDNSSNNGTSNSTGNSKDKARRELSNSGSYYKDILLYKR</sequence>
<reference evidence="2" key="1">
    <citation type="journal article" date="2023" name="Mol. Plant Microbe Interact.">
        <title>Elucidating the Obligate Nature and Biological Capacity of an Invasive Fungal Corn Pathogen.</title>
        <authorList>
            <person name="MacCready J.S."/>
            <person name="Roggenkamp E.M."/>
            <person name="Gdanetz K."/>
            <person name="Chilvers M.I."/>
        </authorList>
    </citation>
    <scope>NUCLEOTIDE SEQUENCE</scope>
    <source>
        <strain evidence="2">PM02</strain>
    </source>
</reference>
<accession>A0AAD9I1C9</accession>
<protein>
    <submittedName>
        <fullName evidence="2">Uncharacterized protein</fullName>
    </submittedName>
</protein>
<evidence type="ECO:0000256" key="1">
    <source>
        <dbReference type="SAM" id="MobiDB-lite"/>
    </source>
</evidence>
<evidence type="ECO:0000313" key="3">
    <source>
        <dbReference type="Proteomes" id="UP001217918"/>
    </source>
</evidence>
<comment type="caution">
    <text evidence="2">The sequence shown here is derived from an EMBL/GenBank/DDBJ whole genome shotgun (WGS) entry which is preliminary data.</text>
</comment>
<name>A0AAD9I1C9_9PEZI</name>